<dbReference type="InterPro" id="IPR004883">
    <property type="entry name" value="LOB"/>
</dbReference>
<dbReference type="EMBL" id="BPVZ01000019">
    <property type="protein sequence ID" value="GKV02787.1"/>
    <property type="molecule type" value="Genomic_DNA"/>
</dbReference>
<gene>
    <name evidence="3" type="ORF">SLEP1_g15177</name>
</gene>
<dbReference type="AlphaFoldDB" id="A0AAV5IVK2"/>
<evidence type="ECO:0000313" key="3">
    <source>
        <dbReference type="EMBL" id="GKV02787.1"/>
    </source>
</evidence>
<dbReference type="PROSITE" id="PS50891">
    <property type="entry name" value="LOB"/>
    <property type="match status" value="1"/>
</dbReference>
<reference evidence="3 4" key="1">
    <citation type="journal article" date="2021" name="Commun. Biol.">
        <title>The genome of Shorea leprosula (Dipterocarpaceae) highlights the ecological relevance of drought in aseasonal tropical rainforests.</title>
        <authorList>
            <person name="Ng K.K.S."/>
            <person name="Kobayashi M.J."/>
            <person name="Fawcett J.A."/>
            <person name="Hatakeyama M."/>
            <person name="Paape T."/>
            <person name="Ng C.H."/>
            <person name="Ang C.C."/>
            <person name="Tnah L.H."/>
            <person name="Lee C.T."/>
            <person name="Nishiyama T."/>
            <person name="Sese J."/>
            <person name="O'Brien M.J."/>
            <person name="Copetti D."/>
            <person name="Mohd Noor M.I."/>
            <person name="Ong R.C."/>
            <person name="Putra M."/>
            <person name="Sireger I.Z."/>
            <person name="Indrioko S."/>
            <person name="Kosugi Y."/>
            <person name="Izuno A."/>
            <person name="Isagi Y."/>
            <person name="Lee S.L."/>
            <person name="Shimizu K.K."/>
        </authorList>
    </citation>
    <scope>NUCLEOTIDE SEQUENCE [LARGE SCALE GENOMIC DNA]</scope>
    <source>
        <strain evidence="3">214</strain>
    </source>
</reference>
<sequence length="226" mass="25338">MQRINNNGSSGGAAAAAAAGVGHSACASCKHQRKKCDQNCVLAQYFPASKNEEFQAVHKIFGVANVTRMIKSGREEDRKRIADSLIWEAICRQRDPVLGSYGEYVKVFNELKDLKFKLQVQNQALQQVHQGTEQVPWNNGTNGINRGLLAINNTVCSYYNSHGNGNSMYDRSSRLINYSQNLDELKEERDMVSVLVAVQQQQQQQQQHQIQQHSNGVFDPHYCLPG</sequence>
<name>A0AAV5IVK2_9ROSI</name>
<evidence type="ECO:0000259" key="2">
    <source>
        <dbReference type="PROSITE" id="PS50891"/>
    </source>
</evidence>
<feature type="domain" description="LOB" evidence="2">
    <location>
        <begin position="24"/>
        <end position="125"/>
    </location>
</feature>
<dbReference type="PANTHER" id="PTHR31301">
    <property type="entry name" value="LOB DOMAIN-CONTAINING PROTEIN 4-RELATED"/>
    <property type="match status" value="1"/>
</dbReference>
<organism evidence="3 4">
    <name type="scientific">Rubroshorea leprosula</name>
    <dbReference type="NCBI Taxonomy" id="152421"/>
    <lineage>
        <taxon>Eukaryota</taxon>
        <taxon>Viridiplantae</taxon>
        <taxon>Streptophyta</taxon>
        <taxon>Embryophyta</taxon>
        <taxon>Tracheophyta</taxon>
        <taxon>Spermatophyta</taxon>
        <taxon>Magnoliopsida</taxon>
        <taxon>eudicotyledons</taxon>
        <taxon>Gunneridae</taxon>
        <taxon>Pentapetalae</taxon>
        <taxon>rosids</taxon>
        <taxon>malvids</taxon>
        <taxon>Malvales</taxon>
        <taxon>Dipterocarpaceae</taxon>
        <taxon>Rubroshorea</taxon>
    </lineage>
</organism>
<dbReference type="PANTHER" id="PTHR31301:SF19">
    <property type="entry name" value="LOB DOMAIN-CONTAINING PROTEIN 2"/>
    <property type="match status" value="1"/>
</dbReference>
<comment type="caution">
    <text evidence="3">The sequence shown here is derived from an EMBL/GenBank/DDBJ whole genome shotgun (WGS) entry which is preliminary data.</text>
</comment>
<evidence type="ECO:0000313" key="4">
    <source>
        <dbReference type="Proteomes" id="UP001054252"/>
    </source>
</evidence>
<comment type="similarity">
    <text evidence="1">Belongs to the LOB domain-containing protein family.</text>
</comment>
<protein>
    <recommendedName>
        <fullName evidence="2">LOB domain-containing protein</fullName>
    </recommendedName>
</protein>
<dbReference type="Pfam" id="PF03195">
    <property type="entry name" value="LOB"/>
    <property type="match status" value="1"/>
</dbReference>
<proteinExistence type="inferred from homology"/>
<accession>A0AAV5IVK2</accession>
<keyword evidence="4" id="KW-1185">Reference proteome</keyword>
<evidence type="ECO:0000256" key="1">
    <source>
        <dbReference type="ARBA" id="ARBA00005474"/>
    </source>
</evidence>
<dbReference type="Proteomes" id="UP001054252">
    <property type="component" value="Unassembled WGS sequence"/>
</dbReference>